<sequence>MRDEPLVSVIIPTYNRADIITSSIQSVIDQTYRNWELIVVSDCCSDHTKEVVESYSKSDPRIRFIVNNRTKGVGGARNCGLLSAQGSYISFLDSDDQWFPYHLQDSIQMLGDSRSDICFALWEEHHGATVYQSYNNEVEQRLLDEMRAQYETKGDAIIIEHGLMERFVLNPRHFYSINSMVLKKRLLQPSDLFNEQFSIGEDTSFIIRFFDRCRIALITKPHFIYNQSPDSVYLFCDRRLLDPDTLCLQQELLDKIEFVGLQTINMRLEMQALVRRSPHLGNRKRLEQEIKYMLARQYYTLSYIHKLNKRKAVRYCFLSMRYSFNAFNLLLLSHIVFGGSKRSDFLRKPLNLW</sequence>
<evidence type="ECO:0000259" key="2">
    <source>
        <dbReference type="Pfam" id="PF00535"/>
    </source>
</evidence>
<dbReference type="PANTHER" id="PTHR43685">
    <property type="entry name" value="GLYCOSYLTRANSFERASE"/>
    <property type="match status" value="1"/>
</dbReference>
<feature type="domain" description="Glycosyltransferase 2-like" evidence="2">
    <location>
        <begin position="8"/>
        <end position="164"/>
    </location>
</feature>
<keyword evidence="3" id="KW-0808">Transferase</keyword>
<reference evidence="3 4" key="1">
    <citation type="submission" date="2018-09" db="EMBL/GenBank/DDBJ databases">
        <title>Paenibacillus aracenensis nov. sp. isolated from a cave in southern Spain.</title>
        <authorList>
            <person name="Jurado V."/>
            <person name="Gutierrez-Patricio S."/>
            <person name="Gonzalez-Pimentel J.L."/>
            <person name="Miller A.Z."/>
            <person name="Laiz L."/>
            <person name="Saiz-Jimenez C."/>
        </authorList>
    </citation>
    <scope>NUCLEOTIDE SEQUENCE [LARGE SCALE GENOMIC DNA]</scope>
    <source>
        <strain evidence="3 4">JCM 19203</strain>
    </source>
</reference>
<evidence type="ECO:0000313" key="3">
    <source>
        <dbReference type="EMBL" id="RJX37293.1"/>
    </source>
</evidence>
<organism evidence="3 4">
    <name type="scientific">Paenibacillus pinisoli</name>
    <dbReference type="NCBI Taxonomy" id="1276110"/>
    <lineage>
        <taxon>Bacteria</taxon>
        <taxon>Bacillati</taxon>
        <taxon>Bacillota</taxon>
        <taxon>Bacilli</taxon>
        <taxon>Bacillales</taxon>
        <taxon>Paenibacillaceae</taxon>
        <taxon>Paenibacillus</taxon>
    </lineage>
</organism>
<dbReference type="InterPro" id="IPR050834">
    <property type="entry name" value="Glycosyltransf_2"/>
</dbReference>
<dbReference type="PANTHER" id="PTHR43685:SF11">
    <property type="entry name" value="GLYCOSYLTRANSFERASE TAGX-RELATED"/>
    <property type="match status" value="1"/>
</dbReference>
<evidence type="ECO:0000256" key="1">
    <source>
        <dbReference type="ARBA" id="ARBA00006739"/>
    </source>
</evidence>
<dbReference type="InterPro" id="IPR001173">
    <property type="entry name" value="Glyco_trans_2-like"/>
</dbReference>
<gene>
    <name evidence="3" type="ORF">D3P09_23345</name>
</gene>
<comment type="caution">
    <text evidence="3">The sequence shown here is derived from an EMBL/GenBank/DDBJ whole genome shotgun (WGS) entry which is preliminary data.</text>
</comment>
<dbReference type="EMBL" id="QXQB01000006">
    <property type="protein sequence ID" value="RJX37293.1"/>
    <property type="molecule type" value="Genomic_DNA"/>
</dbReference>
<dbReference type="AlphaFoldDB" id="A0A3A6PML9"/>
<name>A0A3A6PML9_9BACL</name>
<evidence type="ECO:0000313" key="4">
    <source>
        <dbReference type="Proteomes" id="UP000267798"/>
    </source>
</evidence>
<dbReference type="InterPro" id="IPR029044">
    <property type="entry name" value="Nucleotide-diphossugar_trans"/>
</dbReference>
<protein>
    <submittedName>
        <fullName evidence="3">Glycosyltransferase family 2 protein</fullName>
    </submittedName>
</protein>
<dbReference type="Gene3D" id="3.90.550.10">
    <property type="entry name" value="Spore Coat Polysaccharide Biosynthesis Protein SpsA, Chain A"/>
    <property type="match status" value="1"/>
</dbReference>
<dbReference type="SUPFAM" id="SSF53448">
    <property type="entry name" value="Nucleotide-diphospho-sugar transferases"/>
    <property type="match status" value="1"/>
</dbReference>
<comment type="similarity">
    <text evidence="1">Belongs to the glycosyltransferase 2 family.</text>
</comment>
<keyword evidence="4" id="KW-1185">Reference proteome</keyword>
<proteinExistence type="inferred from homology"/>
<dbReference type="OrthoDB" id="9785185at2"/>
<dbReference type="Proteomes" id="UP000267798">
    <property type="component" value="Unassembled WGS sequence"/>
</dbReference>
<dbReference type="Pfam" id="PF00535">
    <property type="entry name" value="Glycos_transf_2"/>
    <property type="match status" value="1"/>
</dbReference>
<dbReference type="CDD" id="cd00761">
    <property type="entry name" value="Glyco_tranf_GTA_type"/>
    <property type="match status" value="1"/>
</dbReference>
<dbReference type="GO" id="GO:0016740">
    <property type="term" value="F:transferase activity"/>
    <property type="evidence" value="ECO:0007669"/>
    <property type="project" value="UniProtKB-KW"/>
</dbReference>
<dbReference type="RefSeq" id="WP_120113847.1">
    <property type="nucleotide sequence ID" value="NZ_QXQB01000006.1"/>
</dbReference>
<accession>A0A3A6PML9</accession>